<accession>A0A1S1HDT7</accession>
<dbReference type="InterPro" id="IPR023296">
    <property type="entry name" value="Glyco_hydro_beta-prop_sf"/>
</dbReference>
<evidence type="ECO:0000256" key="3">
    <source>
        <dbReference type="ARBA" id="ARBA00024356"/>
    </source>
</evidence>
<dbReference type="AlphaFoldDB" id="A0A1S1HDT7"/>
<dbReference type="OrthoDB" id="9776657at2"/>
<dbReference type="EMBL" id="MIPT01000001">
    <property type="protein sequence ID" value="OHT19691.1"/>
    <property type="molecule type" value="Genomic_DNA"/>
</dbReference>
<dbReference type="InterPro" id="IPR007184">
    <property type="entry name" value="Mannoside_phosphorylase"/>
</dbReference>
<comment type="similarity">
    <text evidence="3">Belongs to the glycosyl hydrolase 130 family.</text>
</comment>
<dbReference type="SUPFAM" id="SSF75005">
    <property type="entry name" value="Arabinanase/levansucrase/invertase"/>
    <property type="match status" value="1"/>
</dbReference>
<comment type="caution">
    <text evidence="4">The sequence shown here is derived from an EMBL/GenBank/DDBJ whole genome shotgun (WGS) entry which is preliminary data.</text>
</comment>
<evidence type="ECO:0000256" key="2">
    <source>
        <dbReference type="ARBA" id="ARBA00022679"/>
    </source>
</evidence>
<protein>
    <submittedName>
        <fullName evidence="4">Beta-1,4-mannooligosaccharide phosphorylase</fullName>
        <ecNumber evidence="4">2.4.1.-</ecNumber>
    </submittedName>
</protein>
<keyword evidence="2 4" id="KW-0808">Transferase</keyword>
<dbReference type="GO" id="GO:0016757">
    <property type="term" value="F:glycosyltransferase activity"/>
    <property type="evidence" value="ECO:0007669"/>
    <property type="project" value="UniProtKB-KW"/>
</dbReference>
<evidence type="ECO:0000313" key="5">
    <source>
        <dbReference type="Proteomes" id="UP000179467"/>
    </source>
</evidence>
<evidence type="ECO:0000313" key="4">
    <source>
        <dbReference type="EMBL" id="OHT19691.1"/>
    </source>
</evidence>
<gene>
    <name evidence="4" type="ORF">BHE75_01679</name>
</gene>
<keyword evidence="5" id="KW-1185">Reference proteome</keyword>
<dbReference type="RefSeq" id="WP_070933589.1">
    <property type="nucleotide sequence ID" value="NZ_MIPT01000001.1"/>
</dbReference>
<dbReference type="CDD" id="cd18613">
    <property type="entry name" value="GH130"/>
    <property type="match status" value="1"/>
</dbReference>
<proteinExistence type="inferred from homology"/>
<sequence>MAINTILTHLPTMLQPDPSRTVIRPFYAEDPAQFAIDGCPRPQRIVDRVLNLPADRARMMVDMMVPAMASRHPNAEKFFLRRFEEVRGELSEGPVSREQALLIGAYFSQEYAFESAALFNPSIVAHPLEDAARPGCLRFVMSLRGIGEGHISSVTFRTGTWDTVANQVTVDPASAHGVPPRIEEVEEDGRTIRLSCPESTNISESVVFPVTPSQRQGVEDLRMVLFVEEDGSRNLLGTYTAFSGAEVRSEMLRALDFRTYELRPLEGDVVRNKGMALFPRRIDGRYMMLGRQDNENIWLLASDDLYRWDGGQRIVTPRYSWEFVQLGNCGSPIEIEEGWLVLTHGVGMMRGYCIGACLLDKADPSRVLGRTDRPIVYPDPAERGGYVPNVVYSCGALVHNRMLLLPYGVADTYTTFATGSVDAVLAAMS</sequence>
<dbReference type="PANTHER" id="PTHR34106:SF4">
    <property type="entry name" value="BLL5143 PROTEIN"/>
    <property type="match status" value="1"/>
</dbReference>
<keyword evidence="1 4" id="KW-0328">Glycosyltransferase</keyword>
<evidence type="ECO:0000256" key="1">
    <source>
        <dbReference type="ARBA" id="ARBA00022676"/>
    </source>
</evidence>
<dbReference type="Gene3D" id="2.115.10.20">
    <property type="entry name" value="Glycosyl hydrolase domain, family 43"/>
    <property type="match status" value="1"/>
</dbReference>
<dbReference type="Proteomes" id="UP000179467">
    <property type="component" value="Unassembled WGS sequence"/>
</dbReference>
<name>A0A1S1HDT7_9SPHN</name>
<organism evidence="4 5">
    <name type="scientific">Edaphosphingomonas haloaromaticamans</name>
    <dbReference type="NCBI Taxonomy" id="653954"/>
    <lineage>
        <taxon>Bacteria</taxon>
        <taxon>Pseudomonadati</taxon>
        <taxon>Pseudomonadota</taxon>
        <taxon>Alphaproteobacteria</taxon>
        <taxon>Sphingomonadales</taxon>
        <taxon>Rhizorhabdaceae</taxon>
        <taxon>Edaphosphingomonas</taxon>
    </lineage>
</organism>
<dbReference type="Pfam" id="PF04041">
    <property type="entry name" value="Glyco_hydro_130"/>
    <property type="match status" value="1"/>
</dbReference>
<reference evidence="4 5" key="1">
    <citation type="submission" date="2016-09" db="EMBL/GenBank/DDBJ databases">
        <title>Metabolic pathway, cell adaptation mechanisms and a novel monoxygenase revealed through proteogenomic-transcription analysis of a Sphingomonas haloaromaticamans strain degrading the fungicide ortho-phenylphenol.</title>
        <authorList>
            <person name="Perruchon C."/>
            <person name="Papadopoulou E.S."/>
            <person name="Rousidou C."/>
            <person name="Vasileiadis S."/>
            <person name="Tanou G."/>
            <person name="Amoutzias G."/>
            <person name="Molassiotis A."/>
            <person name="Karpouzas D.G."/>
        </authorList>
    </citation>
    <scope>NUCLEOTIDE SEQUENCE [LARGE SCALE GENOMIC DNA]</scope>
    <source>
        <strain evidence="4 5">P3</strain>
    </source>
</reference>
<dbReference type="PANTHER" id="PTHR34106">
    <property type="entry name" value="GLYCOSIDASE"/>
    <property type="match status" value="1"/>
</dbReference>
<dbReference type="EC" id="2.4.1.-" evidence="4"/>